<dbReference type="OrthoDB" id="678132at2759"/>
<dbReference type="EMBL" id="VEPZ02000662">
    <property type="protein sequence ID" value="KAE8721002.1"/>
    <property type="molecule type" value="Genomic_DNA"/>
</dbReference>
<sequence>MAGYGGGSGVGPVQYQMIRVLRAVRSVGDGVWSSRVGTGIEDEPVRELGGEDWRRRCFGWRRNWPCGFADEAVERWASASNLASLSLMAEQRLQGSLVKVSAFLFMQAKNTRVEEESEEGTKEKPRQLKMITSWLPLLCRASIGSDVPVLSVNERIELEKVLEDAIEKLDGEEQEQVLSLWLYHFTYCPSSDWPILRLAQPLCFVRPMVYHFSQAFYPRLIFFIRVCIIICSFLKRISSLKLI</sequence>
<dbReference type="Proteomes" id="UP000436088">
    <property type="component" value="Unassembled WGS sequence"/>
</dbReference>
<evidence type="ECO:0000313" key="2">
    <source>
        <dbReference type="EMBL" id="KAE8721002.1"/>
    </source>
</evidence>
<keyword evidence="1" id="KW-1133">Transmembrane helix</keyword>
<dbReference type="AlphaFoldDB" id="A0A6A3C180"/>
<reference evidence="2" key="1">
    <citation type="submission" date="2019-09" db="EMBL/GenBank/DDBJ databases">
        <title>Draft genome information of white flower Hibiscus syriacus.</title>
        <authorList>
            <person name="Kim Y.-M."/>
        </authorList>
    </citation>
    <scope>NUCLEOTIDE SEQUENCE [LARGE SCALE GENOMIC DNA]</scope>
    <source>
        <strain evidence="2">YM2019G1</strain>
    </source>
</reference>
<evidence type="ECO:0000256" key="1">
    <source>
        <dbReference type="SAM" id="Phobius"/>
    </source>
</evidence>
<dbReference type="InterPro" id="IPR038920">
    <property type="entry name" value="At3g05675-like"/>
</dbReference>
<organism evidence="2 3">
    <name type="scientific">Hibiscus syriacus</name>
    <name type="common">Rose of Sharon</name>
    <dbReference type="NCBI Taxonomy" id="106335"/>
    <lineage>
        <taxon>Eukaryota</taxon>
        <taxon>Viridiplantae</taxon>
        <taxon>Streptophyta</taxon>
        <taxon>Embryophyta</taxon>
        <taxon>Tracheophyta</taxon>
        <taxon>Spermatophyta</taxon>
        <taxon>Magnoliopsida</taxon>
        <taxon>eudicotyledons</taxon>
        <taxon>Gunneridae</taxon>
        <taxon>Pentapetalae</taxon>
        <taxon>rosids</taxon>
        <taxon>malvids</taxon>
        <taxon>Malvales</taxon>
        <taxon>Malvaceae</taxon>
        <taxon>Malvoideae</taxon>
        <taxon>Hibiscus</taxon>
    </lineage>
</organism>
<gene>
    <name evidence="2" type="ORF">F3Y22_tig00017701pilonHSYRG00001</name>
</gene>
<name>A0A6A3C180_HIBSY</name>
<accession>A0A6A3C180</accession>
<keyword evidence="1" id="KW-0472">Membrane</keyword>
<evidence type="ECO:0000313" key="3">
    <source>
        <dbReference type="Proteomes" id="UP000436088"/>
    </source>
</evidence>
<keyword evidence="1" id="KW-0812">Transmembrane</keyword>
<comment type="caution">
    <text evidence="2">The sequence shown here is derived from an EMBL/GenBank/DDBJ whole genome shotgun (WGS) entry which is preliminary data.</text>
</comment>
<dbReference type="PANTHER" id="PTHR31060">
    <property type="entry name" value="OSJNBA0011J08.25 PROTEIN-RELATED"/>
    <property type="match status" value="1"/>
</dbReference>
<dbReference type="GO" id="GO:0016567">
    <property type="term" value="P:protein ubiquitination"/>
    <property type="evidence" value="ECO:0007669"/>
    <property type="project" value="UniProtKB-UniPathway"/>
</dbReference>
<protein>
    <submittedName>
        <fullName evidence="2">Uncharacterized protein</fullName>
    </submittedName>
</protein>
<dbReference type="PANTHER" id="PTHR31060:SF4">
    <property type="entry name" value="1,8-CINEOLE SYNTHASE"/>
    <property type="match status" value="1"/>
</dbReference>
<feature type="transmembrane region" description="Helical" evidence="1">
    <location>
        <begin position="216"/>
        <end position="234"/>
    </location>
</feature>
<keyword evidence="3" id="KW-1185">Reference proteome</keyword>
<proteinExistence type="predicted"/>
<dbReference type="UniPathway" id="UPA00143"/>